<accession>A0A183THU9</accession>
<sequence length="190" mass="20994">MLLWLLEVGFFPAVTTRATTMTGGLNQLRVSGAVCFSTLVTFAPIPLLFPLARPPCLLPPLPFPLYRLPPLILLPCPLSNLSPSHSPPLFYSHFSPSPLLHLTSLFPPPPRSKTSYGEGYPPTARVSLLNLVAWNFRSVLDTPRSNRTERRTAPVARKLACYKVDIAALSETRFSEQGQLEEVGAGYNFF</sequence>
<organism evidence="3">
    <name type="scientific">Schistocephalus solidus</name>
    <name type="common">Tapeworm</name>
    <dbReference type="NCBI Taxonomy" id="70667"/>
    <lineage>
        <taxon>Eukaryota</taxon>
        <taxon>Metazoa</taxon>
        <taxon>Spiralia</taxon>
        <taxon>Lophotrochozoa</taxon>
        <taxon>Platyhelminthes</taxon>
        <taxon>Cestoda</taxon>
        <taxon>Eucestoda</taxon>
        <taxon>Diphyllobothriidea</taxon>
        <taxon>Diphyllobothriidae</taxon>
        <taxon>Schistocephalus</taxon>
    </lineage>
</organism>
<proteinExistence type="predicted"/>
<reference evidence="1 2" key="2">
    <citation type="submission" date="2018-11" db="EMBL/GenBank/DDBJ databases">
        <authorList>
            <consortium name="Pathogen Informatics"/>
        </authorList>
    </citation>
    <scope>NUCLEOTIDE SEQUENCE [LARGE SCALE GENOMIC DNA]</scope>
    <source>
        <strain evidence="1 2">NST_G2</strain>
    </source>
</reference>
<dbReference type="AlphaFoldDB" id="A0A183THU9"/>
<dbReference type="WBParaSite" id="SSLN_0001665501-mRNA-1">
    <property type="protein sequence ID" value="SSLN_0001665501-mRNA-1"/>
    <property type="gene ID" value="SSLN_0001665501"/>
</dbReference>
<dbReference type="OrthoDB" id="410381at2759"/>
<keyword evidence="2" id="KW-1185">Reference proteome</keyword>
<name>A0A183THU9_SCHSO</name>
<gene>
    <name evidence="1" type="ORF">SSLN_LOCUS16047</name>
</gene>
<evidence type="ECO:0000313" key="3">
    <source>
        <dbReference type="WBParaSite" id="SSLN_0001665501-mRNA-1"/>
    </source>
</evidence>
<reference evidence="3" key="1">
    <citation type="submission" date="2016-06" db="UniProtKB">
        <authorList>
            <consortium name="WormBaseParasite"/>
        </authorList>
    </citation>
    <scope>IDENTIFICATION</scope>
</reference>
<dbReference type="Proteomes" id="UP000275846">
    <property type="component" value="Unassembled WGS sequence"/>
</dbReference>
<evidence type="ECO:0000313" key="2">
    <source>
        <dbReference type="Proteomes" id="UP000275846"/>
    </source>
</evidence>
<protein>
    <submittedName>
        <fullName evidence="1 3">Uncharacterized protein</fullName>
    </submittedName>
</protein>
<evidence type="ECO:0000313" key="1">
    <source>
        <dbReference type="EMBL" id="VDM02433.1"/>
    </source>
</evidence>
<dbReference type="EMBL" id="UYSU01040605">
    <property type="protein sequence ID" value="VDM02433.1"/>
    <property type="molecule type" value="Genomic_DNA"/>
</dbReference>